<dbReference type="EMBL" id="UOFG01000110">
    <property type="protein sequence ID" value="VAW60141.1"/>
    <property type="molecule type" value="Genomic_DNA"/>
</dbReference>
<reference evidence="1" key="1">
    <citation type="submission" date="2018-06" db="EMBL/GenBank/DDBJ databases">
        <authorList>
            <person name="Zhirakovskaya E."/>
        </authorList>
    </citation>
    <scope>NUCLEOTIDE SEQUENCE</scope>
</reference>
<proteinExistence type="predicted"/>
<dbReference type="AlphaFoldDB" id="A0A3B0WX97"/>
<gene>
    <name evidence="1" type="ORF">MNBD_GAMMA11-2927</name>
</gene>
<evidence type="ECO:0000313" key="1">
    <source>
        <dbReference type="EMBL" id="VAW60141.1"/>
    </source>
</evidence>
<protein>
    <submittedName>
        <fullName evidence="1">Uncharacterized protein</fullName>
    </submittedName>
</protein>
<accession>A0A3B0WX97</accession>
<name>A0A3B0WX97_9ZZZZ</name>
<organism evidence="1">
    <name type="scientific">hydrothermal vent metagenome</name>
    <dbReference type="NCBI Taxonomy" id="652676"/>
    <lineage>
        <taxon>unclassified sequences</taxon>
        <taxon>metagenomes</taxon>
        <taxon>ecological metagenomes</taxon>
    </lineage>
</organism>
<sequence length="69" mass="8215">MKLTEYTRVKSHVTLHLVRLGYEYLSLKNVTKNIEKLVKFRNWCPLMLISGRVIVKAYQKRGKNEDCLF</sequence>